<dbReference type="RefSeq" id="WP_048675869.1">
    <property type="nucleotide sequence ID" value="NZ_CBTJ020000101.1"/>
</dbReference>
<reference evidence="1" key="2">
    <citation type="submission" date="2014-03" db="EMBL/GenBank/DDBJ databases">
        <title>Candidatus Competibacter-lineage genomes retrieved from metagenomes reveal functional metabolic diversity.</title>
        <authorList>
            <person name="McIlroy S.J."/>
            <person name="Albertsen M."/>
            <person name="Andresen E.K."/>
            <person name="Saunders A.M."/>
            <person name="Kristiansen R."/>
            <person name="Stokholm-Bjerregaard M."/>
            <person name="Nielsen K.L."/>
            <person name="Nielsen P.H."/>
        </authorList>
    </citation>
    <scope>NUCLEOTIDE SEQUENCE</scope>
    <source>
        <strain evidence="1">Run_A_D11</strain>
    </source>
</reference>
<evidence type="ECO:0000313" key="2">
    <source>
        <dbReference type="Proteomes" id="UP000035760"/>
    </source>
</evidence>
<gene>
    <name evidence="1" type="ORF">BN873_890021</name>
</gene>
<organism evidence="1 2">
    <name type="scientific">Candidatus Competibacter denitrificans Run_A_D11</name>
    <dbReference type="NCBI Taxonomy" id="1400863"/>
    <lineage>
        <taxon>Bacteria</taxon>
        <taxon>Pseudomonadati</taxon>
        <taxon>Pseudomonadota</taxon>
        <taxon>Gammaproteobacteria</taxon>
        <taxon>Candidatus Competibacteraceae</taxon>
        <taxon>Candidatus Competibacter</taxon>
    </lineage>
</organism>
<dbReference type="Gene3D" id="3.40.50.300">
    <property type="entry name" value="P-loop containing nucleotide triphosphate hydrolases"/>
    <property type="match status" value="1"/>
</dbReference>
<dbReference type="Pfam" id="PF03237">
    <property type="entry name" value="Terminase_6N"/>
    <property type="match status" value="1"/>
</dbReference>
<dbReference type="EMBL" id="CBTJ020000101">
    <property type="protein sequence ID" value="CDI04115.1"/>
    <property type="molecule type" value="Genomic_DNA"/>
</dbReference>
<proteinExistence type="predicted"/>
<protein>
    <submittedName>
        <fullName evidence="1">Uncharacterized protein</fullName>
    </submittedName>
</protein>
<dbReference type="InterPro" id="IPR027417">
    <property type="entry name" value="P-loop_NTPase"/>
</dbReference>
<accession>W6MCL4</accession>
<evidence type="ECO:0000313" key="1">
    <source>
        <dbReference type="EMBL" id="CDI04115.1"/>
    </source>
</evidence>
<dbReference type="Proteomes" id="UP000035760">
    <property type="component" value="Unassembled WGS sequence"/>
</dbReference>
<keyword evidence="2" id="KW-1185">Reference proteome</keyword>
<comment type="caution">
    <text evidence="1">The sequence shown here is derived from an EMBL/GenBank/DDBJ whole genome shotgun (WGS) entry which is preliminary data.</text>
</comment>
<dbReference type="STRING" id="1400863.BN873_890021"/>
<name>W6MCL4_9GAMM</name>
<dbReference type="OrthoDB" id="479677at2"/>
<reference evidence="1" key="1">
    <citation type="submission" date="2013-07" db="EMBL/GenBank/DDBJ databases">
        <authorList>
            <person name="McIlroy S."/>
        </authorList>
    </citation>
    <scope>NUCLEOTIDE SEQUENCE [LARGE SCALE GENOMIC DNA]</scope>
    <source>
        <strain evidence="1">Run_A_D11</strain>
    </source>
</reference>
<dbReference type="Gene3D" id="3.30.420.240">
    <property type="match status" value="1"/>
</dbReference>
<dbReference type="AlphaFoldDB" id="W6MCL4"/>
<sequence length="402" mass="44136">MTNQLVLPPLYPQQRAAIYAPERYSIIEASTKSGKTMGCMVWLLHQAWTDGSPGREFWWVAPIFEQAKIAFKRIRLGLTLDGRPPAINLTARTIELPNGATLWFKSADKPDSLYGEDVYAAVIDEATRCKAESWHAVRSTLTHTRGPLRIIGNVKGRKNWVYHLARKAEAGEPDMSYHKLTAYDAADGGIIRIEEIEDAQRVLPREVFRELYLAEPSDDGGNPFGLSAIADCLAPLSSQPAVCWGVDLAKSVDYTVLIGLDAGGRVCRFERFKKPWQETLQTVRQCVGTTRTAVDSTGVGDPIVEALQRGGTGSFSGVKFTSTSKQQLMEGLAVAIQQQTIRFPDGPIRAELDAFEYAYSRVGVQYSAPNGQHDDCVMALALAVSIFPKYGVGPLVSRIAGL</sequence>